<dbReference type="EMBL" id="RIBP01000002">
    <property type="protein sequence ID" value="TRZ39351.1"/>
    <property type="molecule type" value="Genomic_DNA"/>
</dbReference>
<dbReference type="AlphaFoldDB" id="A0A553SQT7"/>
<comment type="caution">
    <text evidence="1">The sequence shown here is derived from an EMBL/GenBank/DDBJ whole genome shotgun (WGS) entry which is preliminary data.</text>
</comment>
<protein>
    <submittedName>
        <fullName evidence="1">Uncharacterized protein</fullName>
    </submittedName>
</protein>
<gene>
    <name evidence="1" type="ORF">CEQ21_07255</name>
</gene>
<dbReference type="Proteomes" id="UP000319837">
    <property type="component" value="Plasmid unnamed1"/>
</dbReference>
<name>A0A553SQT7_NIACI</name>
<accession>A0A553SQT7</accession>
<reference evidence="1" key="1">
    <citation type="submission" date="2018-10" db="EMBL/GenBank/DDBJ databases">
        <title>FDA dAtabase for Regulatory Grade micrObial Sequences (FDA-ARGOS): Supporting development and validation of Infectious Disease Dx tests.</title>
        <authorList>
            <person name="Minogue T."/>
            <person name="Wolcott M."/>
            <person name="Wasieloski L."/>
            <person name="Aguilar W."/>
            <person name="Moore D."/>
            <person name="Tallon L.J."/>
            <person name="Sadzewicz L."/>
            <person name="Sengamalay N."/>
            <person name="Ott S."/>
            <person name="Godinez A."/>
            <person name="Nagaraj S."/>
            <person name="Vavikolanu K."/>
            <person name="Vyas G."/>
            <person name="Nadendla S."/>
            <person name="Aluvathingal J."/>
            <person name="Sichtig H."/>
        </authorList>
    </citation>
    <scope>NUCLEOTIDE SEQUENCE</scope>
    <source>
        <strain evidence="1">FDAARGOS_343</strain>
        <plasmid evidence="1">unnamed1</plasmid>
    </source>
</reference>
<dbReference type="RefSeq" id="WP_185762748.1">
    <property type="nucleotide sequence ID" value="NZ_CM017505.1"/>
</dbReference>
<geneLocation type="plasmid" evidence="1">
    <name>unnamed1</name>
</geneLocation>
<sequence>MDIKVSNVDPAYIKEIDKRAEELTDKLGRKFSRNEYIKMLIQNDCELRLAKLKEDKFDHAVDNLVTTLSRQEETLQNFINSNNRLFHMLATGIDLDEGAEKL</sequence>
<keyword evidence="1" id="KW-0614">Plasmid</keyword>
<organism evidence="1">
    <name type="scientific">Niallia circulans</name>
    <name type="common">Bacillus circulans</name>
    <dbReference type="NCBI Taxonomy" id="1397"/>
    <lineage>
        <taxon>Bacteria</taxon>
        <taxon>Bacillati</taxon>
        <taxon>Bacillota</taxon>
        <taxon>Bacilli</taxon>
        <taxon>Bacillales</taxon>
        <taxon>Bacillaceae</taxon>
        <taxon>Niallia</taxon>
    </lineage>
</organism>
<proteinExistence type="predicted"/>
<evidence type="ECO:0000313" key="1">
    <source>
        <dbReference type="EMBL" id="TRZ39351.1"/>
    </source>
</evidence>